<dbReference type="InterPro" id="IPR000914">
    <property type="entry name" value="SBP_5_dom"/>
</dbReference>
<gene>
    <name evidence="4" type="ORF">SLU01_11860</name>
</gene>
<name>A0A511Z617_9BACL</name>
<sequence>MKYVDHLLELTKHFTEGIEEETSVASLAGILNCSERHVKTVVNVLHSEGAIKWVTQKGRGKKPKITIQFTSDEILLNQTKGMVRAGRYQDAFLLVDSMAEHGKKKFQQWFAHDLGLAQQTENDRDLDILRYPFYETRLVMDPMKIISRHDGHMVQQLFDRLVEYDAATNELKPGIAHHWETKDGKQWTFYLHKGITFHHGRECTSSDVKLTFDRLMDETGLFANIEKVDTYSPAIAHFVLKEVDFLFPRMLAGVKASIVPIEMVSENPEKFKMFPVGSGPFQLTQNDENIIRLEVNHSYFSTRPWLDEIHIIKTPSDYEEKATHPFVLNAPDATWKQVRRMEDGASYIMFNCLKEVPFQQEALRREIYTRLRPEEIRNEGLDNEVAAVSFLSSRSENAKLNKVSGKVRYEGPPLQIAAQQIRPGANHEKAAKHLQTELLKMGIESTVDVVDVHQIVSDESMATYDLFVGGIALGEDRLLSLLTALQSNELVIYSCLNEQMKGFVDKKIREIRSAQAESARWEMYFEIEAFLKSNYAIFFCNHRFHTVYEPKENPYVSIELDSNGRVDYRKVWRK</sequence>
<feature type="domain" description="Solute-binding protein family 5" evidence="2">
    <location>
        <begin position="170"/>
        <end position="316"/>
    </location>
</feature>
<dbReference type="GO" id="GO:1904680">
    <property type="term" value="F:peptide transmembrane transporter activity"/>
    <property type="evidence" value="ECO:0007669"/>
    <property type="project" value="TreeGrafter"/>
</dbReference>
<feature type="domain" description="Transcriptional regulator SgrR N-terminal HTH" evidence="3">
    <location>
        <begin position="9"/>
        <end position="108"/>
    </location>
</feature>
<organism evidence="4 5">
    <name type="scientific">Sporosarcina luteola</name>
    <dbReference type="NCBI Taxonomy" id="582850"/>
    <lineage>
        <taxon>Bacteria</taxon>
        <taxon>Bacillati</taxon>
        <taxon>Bacillota</taxon>
        <taxon>Bacilli</taxon>
        <taxon>Bacillales</taxon>
        <taxon>Caryophanaceae</taxon>
        <taxon>Sporosarcina</taxon>
    </lineage>
</organism>
<dbReference type="Gene3D" id="3.10.105.10">
    <property type="entry name" value="Dipeptide-binding Protein, Domain 3"/>
    <property type="match status" value="1"/>
</dbReference>
<evidence type="ECO:0000313" key="5">
    <source>
        <dbReference type="Proteomes" id="UP000321901"/>
    </source>
</evidence>
<evidence type="ECO:0000259" key="2">
    <source>
        <dbReference type="Pfam" id="PF00496"/>
    </source>
</evidence>
<keyword evidence="5" id="KW-1185">Reference proteome</keyword>
<dbReference type="AlphaFoldDB" id="A0A511Z617"/>
<dbReference type="PANTHER" id="PTHR30290:SF72">
    <property type="entry name" value="HTH-TYPE TRANSCRIPTIONAL REGULATOR SGRR"/>
    <property type="match status" value="1"/>
</dbReference>
<evidence type="ECO:0000256" key="1">
    <source>
        <dbReference type="ARBA" id="ARBA00023125"/>
    </source>
</evidence>
<dbReference type="PANTHER" id="PTHR30290">
    <property type="entry name" value="PERIPLASMIC BINDING COMPONENT OF ABC TRANSPORTER"/>
    <property type="match status" value="1"/>
</dbReference>
<dbReference type="RefSeq" id="WP_147056276.1">
    <property type="nucleotide sequence ID" value="NZ_BJYL01000015.1"/>
</dbReference>
<dbReference type="GO" id="GO:0015833">
    <property type="term" value="P:peptide transport"/>
    <property type="evidence" value="ECO:0007669"/>
    <property type="project" value="TreeGrafter"/>
</dbReference>
<protein>
    <submittedName>
        <fullName evidence="4">ABC transporter substrate-binding protein</fullName>
    </submittedName>
</protein>
<dbReference type="EMBL" id="BJYL01000015">
    <property type="protein sequence ID" value="GEN82874.1"/>
    <property type="molecule type" value="Genomic_DNA"/>
</dbReference>
<dbReference type="Pfam" id="PF12793">
    <property type="entry name" value="SgrR_N"/>
    <property type="match status" value="1"/>
</dbReference>
<accession>A0A511Z617</accession>
<dbReference type="SUPFAM" id="SSF53850">
    <property type="entry name" value="Periplasmic binding protein-like II"/>
    <property type="match status" value="1"/>
</dbReference>
<dbReference type="OrthoDB" id="5894719at2"/>
<reference evidence="4 5" key="1">
    <citation type="submission" date="2019-07" db="EMBL/GenBank/DDBJ databases">
        <title>Whole genome shotgun sequence of Sporosarcina luteola NBRC 105378.</title>
        <authorList>
            <person name="Hosoyama A."/>
            <person name="Uohara A."/>
            <person name="Ohji S."/>
            <person name="Ichikawa N."/>
        </authorList>
    </citation>
    <scope>NUCLEOTIDE SEQUENCE [LARGE SCALE GENOMIC DNA]</scope>
    <source>
        <strain evidence="4 5">NBRC 105378</strain>
    </source>
</reference>
<dbReference type="Pfam" id="PF00496">
    <property type="entry name" value="SBP_bac_5"/>
    <property type="match status" value="1"/>
</dbReference>
<evidence type="ECO:0000259" key="3">
    <source>
        <dbReference type="Pfam" id="PF12793"/>
    </source>
</evidence>
<proteinExistence type="predicted"/>
<dbReference type="Gene3D" id="3.40.190.10">
    <property type="entry name" value="Periplasmic binding protein-like II"/>
    <property type="match status" value="1"/>
</dbReference>
<dbReference type="GO" id="GO:0003677">
    <property type="term" value="F:DNA binding"/>
    <property type="evidence" value="ECO:0007669"/>
    <property type="project" value="UniProtKB-KW"/>
</dbReference>
<dbReference type="Proteomes" id="UP000321901">
    <property type="component" value="Unassembled WGS sequence"/>
</dbReference>
<comment type="caution">
    <text evidence="4">The sequence shown here is derived from an EMBL/GenBank/DDBJ whole genome shotgun (WGS) entry which is preliminary data.</text>
</comment>
<dbReference type="InterPro" id="IPR039424">
    <property type="entry name" value="SBP_5"/>
</dbReference>
<evidence type="ECO:0000313" key="4">
    <source>
        <dbReference type="EMBL" id="GEN82874.1"/>
    </source>
</evidence>
<keyword evidence="1" id="KW-0238">DNA-binding</keyword>
<dbReference type="InterPro" id="IPR025370">
    <property type="entry name" value="SgrR_HTH_N"/>
</dbReference>